<dbReference type="GO" id="GO:0046452">
    <property type="term" value="P:dihydrofolate metabolic process"/>
    <property type="evidence" value="ECO:0007669"/>
    <property type="project" value="TreeGrafter"/>
</dbReference>
<proteinExistence type="inferred from homology"/>
<dbReference type="InterPro" id="IPR012259">
    <property type="entry name" value="DHFR"/>
</dbReference>
<evidence type="ECO:0000256" key="4">
    <source>
        <dbReference type="ARBA" id="ARBA00022563"/>
    </source>
</evidence>
<dbReference type="EMBL" id="CP066007">
    <property type="protein sequence ID" value="QQB46149.1"/>
    <property type="molecule type" value="Genomic_DNA"/>
</dbReference>
<dbReference type="Pfam" id="PF00186">
    <property type="entry name" value="DHFR_1"/>
    <property type="match status" value="1"/>
</dbReference>
<dbReference type="Proteomes" id="UP000617681">
    <property type="component" value="Chromosome"/>
</dbReference>
<dbReference type="PROSITE" id="PS51330">
    <property type="entry name" value="DHFR_2"/>
    <property type="match status" value="1"/>
</dbReference>
<dbReference type="GO" id="GO:0006730">
    <property type="term" value="P:one-carbon metabolic process"/>
    <property type="evidence" value="ECO:0007669"/>
    <property type="project" value="UniProtKB-KW"/>
</dbReference>
<dbReference type="AlphaFoldDB" id="A0A7T4EF02"/>
<dbReference type="GeneID" id="92759586"/>
<dbReference type="PANTHER" id="PTHR48069:SF3">
    <property type="entry name" value="DIHYDROFOLATE REDUCTASE"/>
    <property type="match status" value="1"/>
</dbReference>
<dbReference type="Gene3D" id="3.40.430.10">
    <property type="entry name" value="Dihydrofolate Reductase, subunit A"/>
    <property type="match status" value="1"/>
</dbReference>
<dbReference type="EC" id="1.5.1.3" evidence="3"/>
<dbReference type="PRINTS" id="PR00070">
    <property type="entry name" value="DHFR"/>
</dbReference>
<dbReference type="OrthoDB" id="9804315at2"/>
<reference evidence="8 10" key="1">
    <citation type="submission" date="2020-12" db="EMBL/GenBank/DDBJ databases">
        <title>FDA dAtabase for Regulatory Grade micrObial Sequences (FDA-ARGOS): Supporting development and validation of Infectious Disease Dx tests.</title>
        <authorList>
            <person name="Sproer C."/>
            <person name="Gronow S."/>
            <person name="Severitt S."/>
            <person name="Schroder I."/>
            <person name="Tallon L."/>
            <person name="Sadzewicz L."/>
            <person name="Zhao X."/>
            <person name="Boylan J."/>
            <person name="Ott S."/>
            <person name="Bowen H."/>
            <person name="Vavikolanu K."/>
            <person name="Mehta A."/>
            <person name="Aluvathingal J."/>
            <person name="Nadendla S."/>
            <person name="Lowell S."/>
            <person name="Myers T."/>
            <person name="Yan Y."/>
            <person name="Sichtig H."/>
        </authorList>
    </citation>
    <scope>NUCLEOTIDE SEQUENCE [LARGE SCALE GENOMIC DNA]</scope>
    <source>
        <strain evidence="8 10">FDAARGOS_1053</strain>
        <strain evidence="9">FDAARGOS_1191</strain>
    </source>
</reference>
<evidence type="ECO:0000313" key="9">
    <source>
        <dbReference type="EMBL" id="QRP71339.1"/>
    </source>
</evidence>
<dbReference type="InterPro" id="IPR024072">
    <property type="entry name" value="DHFR-like_dom_sf"/>
</dbReference>
<evidence type="ECO:0000256" key="3">
    <source>
        <dbReference type="ARBA" id="ARBA00012856"/>
    </source>
</evidence>
<feature type="domain" description="DHFR" evidence="7">
    <location>
        <begin position="1"/>
        <end position="165"/>
    </location>
</feature>
<protein>
    <recommendedName>
        <fullName evidence="3">dihydrofolate reductase</fullName>
        <ecNumber evidence="3">1.5.1.3</ecNumber>
    </recommendedName>
</protein>
<comment type="pathway">
    <text evidence="1">Cofactor biosynthesis; tetrahydrofolate biosynthesis; 5,6,7,8-tetrahydrofolate from 7,8-dihydrofolate: step 1/1.</text>
</comment>
<accession>A0A7T4EF02</accession>
<dbReference type="GO" id="GO:0046655">
    <property type="term" value="P:folic acid metabolic process"/>
    <property type="evidence" value="ECO:0007669"/>
    <property type="project" value="TreeGrafter"/>
</dbReference>
<dbReference type="GO" id="GO:0050661">
    <property type="term" value="F:NADP binding"/>
    <property type="evidence" value="ECO:0007669"/>
    <property type="project" value="InterPro"/>
</dbReference>
<evidence type="ECO:0000259" key="7">
    <source>
        <dbReference type="PROSITE" id="PS51330"/>
    </source>
</evidence>
<keyword evidence="6" id="KW-0560">Oxidoreductase</keyword>
<dbReference type="RefSeq" id="WP_005395774.1">
    <property type="nucleotide sequence ID" value="NZ_CP066007.1"/>
</dbReference>
<dbReference type="CDD" id="cd00209">
    <property type="entry name" value="DHFR"/>
    <property type="match status" value="1"/>
</dbReference>
<evidence type="ECO:0000313" key="10">
    <source>
        <dbReference type="Proteomes" id="UP000596145"/>
    </source>
</evidence>
<dbReference type="GO" id="GO:0046654">
    <property type="term" value="P:tetrahydrofolate biosynthetic process"/>
    <property type="evidence" value="ECO:0007669"/>
    <property type="project" value="UniProtKB-UniPathway"/>
</dbReference>
<keyword evidence="5" id="KW-0521">NADP</keyword>
<evidence type="ECO:0000256" key="1">
    <source>
        <dbReference type="ARBA" id="ARBA00004903"/>
    </source>
</evidence>
<sequence>MKAIWAQSRDGIIGDGSTMPWHLPEDLHHFKNTTMGEDILMGRKTWESIGSKALPGRTNLVLSTREPGDWSAGATVVSSVPADFDGWLIGGGSLYQSLYPRLSRIAVTLVDVLLDGLLATPVTVPSVTSDPAFSHTVDGIWQTSAKGSFAHTDGPVHYAFHEYTRKA</sequence>
<comment type="similarity">
    <text evidence="2">Belongs to the dihydrofolate reductase family.</text>
</comment>
<dbReference type="Proteomes" id="UP000596145">
    <property type="component" value="Chromosome"/>
</dbReference>
<dbReference type="PANTHER" id="PTHR48069">
    <property type="entry name" value="DIHYDROFOLATE REDUCTASE"/>
    <property type="match status" value="1"/>
</dbReference>
<evidence type="ECO:0000313" key="8">
    <source>
        <dbReference type="EMBL" id="QQB46149.1"/>
    </source>
</evidence>
<dbReference type="UniPathway" id="UPA00077">
    <property type="reaction ID" value="UER00158"/>
</dbReference>
<evidence type="ECO:0000256" key="2">
    <source>
        <dbReference type="ARBA" id="ARBA00009539"/>
    </source>
</evidence>
<dbReference type="GO" id="GO:0004146">
    <property type="term" value="F:dihydrofolate reductase activity"/>
    <property type="evidence" value="ECO:0007669"/>
    <property type="project" value="UniProtKB-EC"/>
</dbReference>
<evidence type="ECO:0000256" key="5">
    <source>
        <dbReference type="ARBA" id="ARBA00022857"/>
    </source>
</evidence>
<organism evidence="8 10">
    <name type="scientific">Corynebacterium glucuronolyticum</name>
    <dbReference type="NCBI Taxonomy" id="39791"/>
    <lineage>
        <taxon>Bacteria</taxon>
        <taxon>Bacillati</taxon>
        <taxon>Actinomycetota</taxon>
        <taxon>Actinomycetes</taxon>
        <taxon>Mycobacteriales</taxon>
        <taxon>Corynebacteriaceae</taxon>
        <taxon>Corynebacterium</taxon>
    </lineage>
</organism>
<dbReference type="GO" id="GO:0005829">
    <property type="term" value="C:cytosol"/>
    <property type="evidence" value="ECO:0007669"/>
    <property type="project" value="TreeGrafter"/>
</dbReference>
<gene>
    <name evidence="8" type="ORF">I6I10_11980</name>
    <name evidence="9" type="ORF">I6J21_04135</name>
</gene>
<dbReference type="SUPFAM" id="SSF53597">
    <property type="entry name" value="Dihydrofolate reductase-like"/>
    <property type="match status" value="1"/>
</dbReference>
<dbReference type="EMBL" id="CP069534">
    <property type="protein sequence ID" value="QRP71339.1"/>
    <property type="molecule type" value="Genomic_DNA"/>
</dbReference>
<keyword evidence="4" id="KW-0554">One-carbon metabolism</keyword>
<name>A0A7T4EF02_9CORY</name>
<dbReference type="InterPro" id="IPR001796">
    <property type="entry name" value="DHFR_dom"/>
</dbReference>
<evidence type="ECO:0000256" key="6">
    <source>
        <dbReference type="ARBA" id="ARBA00023002"/>
    </source>
</evidence>